<name>A0ABT8Z0V9_9SPIR</name>
<dbReference type="InterPro" id="IPR000488">
    <property type="entry name" value="Death_dom"/>
</dbReference>
<dbReference type="InterPro" id="IPR004919">
    <property type="entry name" value="GmrSD_N"/>
</dbReference>
<dbReference type="Proteomes" id="UP001175147">
    <property type="component" value="Unassembled WGS sequence"/>
</dbReference>
<dbReference type="Pfam" id="PF07510">
    <property type="entry name" value="GmrSD_C"/>
    <property type="match status" value="1"/>
</dbReference>
<organism evidence="2 3">
    <name type="scientific">Brachyspira innocens</name>
    <dbReference type="NCBI Taxonomy" id="13264"/>
    <lineage>
        <taxon>Bacteria</taxon>
        <taxon>Pseudomonadati</taxon>
        <taxon>Spirochaetota</taxon>
        <taxon>Spirochaetia</taxon>
        <taxon>Brachyspirales</taxon>
        <taxon>Brachyspiraceae</taxon>
        <taxon>Brachyspira</taxon>
    </lineage>
</organism>
<feature type="domain" description="Death" evidence="1">
    <location>
        <begin position="338"/>
        <end position="408"/>
    </location>
</feature>
<gene>
    <name evidence="2" type="ORF">Q5M86_08335</name>
</gene>
<keyword evidence="3" id="KW-1185">Reference proteome</keyword>
<dbReference type="EMBL" id="JAUPBM010000101">
    <property type="protein sequence ID" value="MDO7020780.1"/>
    <property type="molecule type" value="Genomic_DNA"/>
</dbReference>
<accession>A0ABT8Z0V9</accession>
<evidence type="ECO:0000259" key="1">
    <source>
        <dbReference type="PROSITE" id="PS50017"/>
    </source>
</evidence>
<comment type="caution">
    <text evidence="2">The sequence shown here is derived from an EMBL/GenBank/DDBJ whole genome shotgun (WGS) entry which is preliminary data.</text>
</comment>
<dbReference type="InterPro" id="IPR011089">
    <property type="entry name" value="GmrSD_C"/>
</dbReference>
<reference evidence="2" key="1">
    <citation type="submission" date="2023-07" db="EMBL/GenBank/DDBJ databases">
        <title>Mucosal microbiota of week-old chicken and adult hens.</title>
        <authorList>
            <person name="Volf J."/>
            <person name="Karasova D."/>
            <person name="Crhanova M."/>
            <person name="Faldynova M."/>
            <person name="Prikrylova H."/>
            <person name="Zeman M."/>
            <person name="Babak V."/>
            <person name="Rajova J."/>
            <person name="Rychlik I."/>
        </authorList>
    </citation>
    <scope>NUCLEOTIDE SEQUENCE</scope>
    <source>
        <strain evidence="2">ET902</strain>
    </source>
</reference>
<dbReference type="PANTHER" id="PTHR35149:SF2">
    <property type="entry name" value="DUF262 DOMAIN-CONTAINING PROTEIN"/>
    <property type="match status" value="1"/>
</dbReference>
<protein>
    <submittedName>
        <fullName evidence="2">DUF262 domain-containing protein</fullName>
    </submittedName>
</protein>
<dbReference type="PANTHER" id="PTHR35149">
    <property type="entry name" value="SLL5132 PROTEIN"/>
    <property type="match status" value="1"/>
</dbReference>
<dbReference type="PROSITE" id="PS50017">
    <property type="entry name" value="DEATH_DOMAIN"/>
    <property type="match status" value="1"/>
</dbReference>
<dbReference type="Pfam" id="PF03235">
    <property type="entry name" value="GmrSD_N"/>
    <property type="match status" value="1"/>
</dbReference>
<sequence>MSEPTNQENNIIESVEKIFDNRRIYNIPEYQRGYKWNEEDVEALLNDIDKFEGGENKFYCLQNITIKKQQDNIYEVIDGQQRLTTLSILLSYLGETDLLNKIQYSIRKESGEFLYTLLKEKEIDYLDNNLRYNDDFYNAVKELKQENKDYDSQDVFHFCLAKHTIKIFFDKFGNDKKESFTTKLLNNVKLIVNDVSSGNDVKGETIFKNLNSNKVALEYYDLIRAIFITRVKKEYKESDIDLAEKRIKIGIDIDNMNIWWSDKNVKEYFKMFSGENNISMLYDLYWKCRNNSKSESNNNKEKSNNEALFKYLDGNTENTVFKEVVRFHNTMADWYEDKEIYHLLGFIGKHIKKIEIKKEEEKNKIEDLENIIYIWKKWEETNTTRESFKKELKKIIEDDLIKNIENENYLGAIEDPNKNWYYQENNTIKLLVLLDIIKILNNKNINHKLPANYFSVNGEDIEHIFSKTPNKQTTIKDAIENIDLIVNLVNDDKYKGELCDFVKDLEEEKKLKNEMTTLHSIGKLEKYREVIREVPCVHSIGNLVLLDSNTNRSYGNDSYIDKRRIIIELYEIGDKYIRNHTSSIFSKNVNEWTIGNIKNTAEDIRKEIEKFFGNIE</sequence>
<evidence type="ECO:0000313" key="3">
    <source>
        <dbReference type="Proteomes" id="UP001175147"/>
    </source>
</evidence>
<evidence type="ECO:0000313" key="2">
    <source>
        <dbReference type="EMBL" id="MDO7020780.1"/>
    </source>
</evidence>
<proteinExistence type="predicted"/>
<dbReference type="RefSeq" id="WP_304386223.1">
    <property type="nucleotide sequence ID" value="NZ_JAUPBL010000157.1"/>
</dbReference>